<proteinExistence type="predicted"/>
<dbReference type="KEGG" id="cmv:CMUST_02340"/>
<evidence type="ECO:0000313" key="1">
    <source>
        <dbReference type="EMBL" id="AKK04812.1"/>
    </source>
</evidence>
<dbReference type="InterPro" id="IPR029052">
    <property type="entry name" value="Metallo-depent_PP-like"/>
</dbReference>
<dbReference type="PATRIC" id="fig|571915.4.peg.497"/>
<dbReference type="RefSeq" id="WP_047261162.1">
    <property type="nucleotide sequence ID" value="NZ_CP011542.1"/>
</dbReference>
<gene>
    <name evidence="1" type="ORF">CMUST_02340</name>
</gene>
<dbReference type="EMBL" id="CP011542">
    <property type="protein sequence ID" value="AKK04812.1"/>
    <property type="molecule type" value="Genomic_DNA"/>
</dbReference>
<organism evidence="1 2">
    <name type="scientific">Corynebacterium mustelae</name>
    <dbReference type="NCBI Taxonomy" id="571915"/>
    <lineage>
        <taxon>Bacteria</taxon>
        <taxon>Bacillati</taxon>
        <taxon>Actinomycetota</taxon>
        <taxon>Actinomycetes</taxon>
        <taxon>Mycobacteriales</taxon>
        <taxon>Corynebacteriaceae</taxon>
        <taxon>Corynebacterium</taxon>
    </lineage>
</organism>
<sequence>MHDFYISDPHFGHQLVSRLRGFDDPKAHDRFLYNAWLEALPANAEIRLWILGDNYCGPPEAQDAALATLHKFREDMANRKNSYLELHGILGNHDSAHPLSSKSYKQLPRYLQTYDSVQIAATARMAGTTVMLSHFPYDGDHHDSDRVEQFRLRDLGQPVIHGHTHSAEQLSWSKLGSLQVCVCVEACPNSAPIAKPELEQIIKFHHHPRRK</sequence>
<reference evidence="2" key="2">
    <citation type="submission" date="2015-05" db="EMBL/GenBank/DDBJ databases">
        <title>Complete genome sequence of Corynebacterium mustelae DSM 45274, isolated from various tissues of a male ferret with lethal sepsis.</title>
        <authorList>
            <person name="Ruckert C."/>
            <person name="Albersmeier A."/>
            <person name="Winkler A."/>
            <person name="Tauch A."/>
        </authorList>
    </citation>
    <scope>NUCLEOTIDE SEQUENCE [LARGE SCALE GENOMIC DNA]</scope>
    <source>
        <strain evidence="2">DSM 45274</strain>
    </source>
</reference>
<dbReference type="AlphaFoldDB" id="A0A0G3H147"/>
<name>A0A0G3H147_9CORY</name>
<accession>A0A0G3H147</accession>
<dbReference type="Proteomes" id="UP000035199">
    <property type="component" value="Chromosome"/>
</dbReference>
<dbReference type="SUPFAM" id="SSF56300">
    <property type="entry name" value="Metallo-dependent phosphatases"/>
    <property type="match status" value="1"/>
</dbReference>
<dbReference type="GO" id="GO:0016787">
    <property type="term" value="F:hydrolase activity"/>
    <property type="evidence" value="ECO:0007669"/>
    <property type="project" value="UniProtKB-KW"/>
</dbReference>
<keyword evidence="2" id="KW-1185">Reference proteome</keyword>
<dbReference type="Gene3D" id="3.60.21.10">
    <property type="match status" value="1"/>
</dbReference>
<dbReference type="OrthoDB" id="5380073at2"/>
<reference evidence="1 2" key="1">
    <citation type="journal article" date="2015" name="Genome Announc.">
        <title>Complete Genome Sequence of the Type Strain Corynebacterium mustelae DSM 45274, Isolated from Various Tissues of a Male Ferret with Lethal Sepsis.</title>
        <authorList>
            <person name="Ruckert C."/>
            <person name="Eimer J."/>
            <person name="Winkler A."/>
            <person name="Tauch A."/>
        </authorList>
    </citation>
    <scope>NUCLEOTIDE SEQUENCE [LARGE SCALE GENOMIC DNA]</scope>
    <source>
        <strain evidence="1 2">DSM 45274</strain>
    </source>
</reference>
<keyword evidence="1" id="KW-0378">Hydrolase</keyword>
<protein>
    <submittedName>
        <fullName evidence="1">Putative phosphoesterase or phosphohydrolase</fullName>
    </submittedName>
</protein>
<dbReference type="STRING" id="571915.CMUST_02340"/>
<evidence type="ECO:0000313" key="2">
    <source>
        <dbReference type="Proteomes" id="UP000035199"/>
    </source>
</evidence>